<evidence type="ECO:0000256" key="3">
    <source>
        <dbReference type="ARBA" id="ARBA00022741"/>
    </source>
</evidence>
<dbReference type="InterPro" id="IPR027417">
    <property type="entry name" value="P-loop_NTPase"/>
</dbReference>
<dbReference type="InterPro" id="IPR039430">
    <property type="entry name" value="Thymidylate_kin-like_dom"/>
</dbReference>
<organism evidence="6 7">
    <name type="scientific">Feifania hominis</name>
    <dbReference type="NCBI Taxonomy" id="2763660"/>
    <lineage>
        <taxon>Bacteria</taxon>
        <taxon>Bacillati</taxon>
        <taxon>Bacillota</taxon>
        <taxon>Clostridia</taxon>
        <taxon>Eubacteriales</taxon>
        <taxon>Feifaniaceae</taxon>
        <taxon>Feifania</taxon>
    </lineage>
</organism>
<evidence type="ECO:0000313" key="6">
    <source>
        <dbReference type="EMBL" id="MBC8535244.1"/>
    </source>
</evidence>
<evidence type="ECO:0000256" key="1">
    <source>
        <dbReference type="ARBA" id="ARBA00009776"/>
    </source>
</evidence>
<sequence length="224" mass="25128">MGKGKLIVIDGLDGSGKQTQTKLLLEALSHTGQPVRQISFPTYGKSSALIELYLSGAFGGRAGDVNPYAASTFFTVDRVASYLGDWRADYEAGTLIVADRYTTSNAIHQAAKLSTEQKRAFFAWLDDFEYEKVKLPRPDAVFFLDLPPALGQELMARRYSGDERKKDVHERDLAYLEQCYETAQLAARELGWQRIECSGKGEIKSVQEIHLELVRRVKEICDIL</sequence>
<dbReference type="SUPFAM" id="SSF52540">
    <property type="entry name" value="P-loop containing nucleoside triphosphate hydrolases"/>
    <property type="match status" value="1"/>
</dbReference>
<dbReference type="FunFam" id="3.40.50.300:FF:002288">
    <property type="entry name" value="Probable thymidylate kinase"/>
    <property type="match status" value="1"/>
</dbReference>
<dbReference type="Pfam" id="PF02223">
    <property type="entry name" value="Thymidylate_kin"/>
    <property type="match status" value="1"/>
</dbReference>
<dbReference type="AlphaFoldDB" id="A0A926DDD0"/>
<evidence type="ECO:0000313" key="7">
    <source>
        <dbReference type="Proteomes" id="UP000620366"/>
    </source>
</evidence>
<comment type="caution">
    <text evidence="6">The sequence shown here is derived from an EMBL/GenBank/DDBJ whole genome shotgun (WGS) entry which is preliminary data.</text>
</comment>
<dbReference type="GO" id="GO:0004798">
    <property type="term" value="F:dTMP kinase activity"/>
    <property type="evidence" value="ECO:0007669"/>
    <property type="project" value="TreeGrafter"/>
</dbReference>
<evidence type="ECO:0000259" key="5">
    <source>
        <dbReference type="Pfam" id="PF02223"/>
    </source>
</evidence>
<comment type="similarity">
    <text evidence="1">Belongs to the thymidylate kinase family.</text>
</comment>
<dbReference type="GO" id="GO:0006227">
    <property type="term" value="P:dUDP biosynthetic process"/>
    <property type="evidence" value="ECO:0007669"/>
    <property type="project" value="TreeGrafter"/>
</dbReference>
<dbReference type="EMBL" id="JACRSP010000001">
    <property type="protein sequence ID" value="MBC8535244.1"/>
    <property type="molecule type" value="Genomic_DNA"/>
</dbReference>
<accession>A0A926DDD0</accession>
<evidence type="ECO:0000256" key="2">
    <source>
        <dbReference type="ARBA" id="ARBA00017144"/>
    </source>
</evidence>
<keyword evidence="6" id="KW-0808">Transferase</keyword>
<dbReference type="GO" id="GO:0005524">
    <property type="term" value="F:ATP binding"/>
    <property type="evidence" value="ECO:0007669"/>
    <property type="project" value="UniProtKB-KW"/>
</dbReference>
<dbReference type="GO" id="GO:0006233">
    <property type="term" value="P:dTDP biosynthetic process"/>
    <property type="evidence" value="ECO:0007669"/>
    <property type="project" value="TreeGrafter"/>
</dbReference>
<dbReference type="RefSeq" id="WP_249298879.1">
    <property type="nucleotide sequence ID" value="NZ_JACRSP010000001.1"/>
</dbReference>
<dbReference type="PANTHER" id="PTHR10344">
    <property type="entry name" value="THYMIDYLATE KINASE"/>
    <property type="match status" value="1"/>
</dbReference>
<dbReference type="Proteomes" id="UP000620366">
    <property type="component" value="Unassembled WGS sequence"/>
</dbReference>
<dbReference type="GO" id="GO:0005829">
    <property type="term" value="C:cytosol"/>
    <property type="evidence" value="ECO:0007669"/>
    <property type="project" value="TreeGrafter"/>
</dbReference>
<dbReference type="Gene3D" id="3.40.50.300">
    <property type="entry name" value="P-loop containing nucleotide triphosphate hydrolases"/>
    <property type="match status" value="1"/>
</dbReference>
<evidence type="ECO:0000256" key="4">
    <source>
        <dbReference type="ARBA" id="ARBA00022840"/>
    </source>
</evidence>
<keyword evidence="3" id="KW-0547">Nucleotide-binding</keyword>
<feature type="domain" description="Thymidylate kinase-like" evidence="5">
    <location>
        <begin position="9"/>
        <end position="198"/>
    </location>
</feature>
<gene>
    <name evidence="6" type="ORF">H8695_00835</name>
</gene>
<dbReference type="PANTHER" id="PTHR10344:SF4">
    <property type="entry name" value="UMP-CMP KINASE 2, MITOCHONDRIAL"/>
    <property type="match status" value="1"/>
</dbReference>
<keyword evidence="4" id="KW-0067">ATP-binding</keyword>
<name>A0A926DDD0_9FIRM</name>
<reference evidence="6" key="1">
    <citation type="submission" date="2020-08" db="EMBL/GenBank/DDBJ databases">
        <title>Genome public.</title>
        <authorList>
            <person name="Liu C."/>
            <person name="Sun Q."/>
        </authorList>
    </citation>
    <scope>NUCLEOTIDE SEQUENCE</scope>
    <source>
        <strain evidence="6">BX7</strain>
    </source>
</reference>
<proteinExistence type="inferred from homology"/>
<protein>
    <recommendedName>
        <fullName evidence="2">Thymidylate kinase</fullName>
    </recommendedName>
</protein>
<dbReference type="GO" id="GO:0006235">
    <property type="term" value="P:dTTP biosynthetic process"/>
    <property type="evidence" value="ECO:0007669"/>
    <property type="project" value="TreeGrafter"/>
</dbReference>
<keyword evidence="7" id="KW-1185">Reference proteome</keyword>
<keyword evidence="6" id="KW-0418">Kinase</keyword>